<comment type="caution">
    <text evidence="6">Lacks conserved residue(s) required for the propagation of feature annotation.</text>
</comment>
<evidence type="ECO:0000256" key="1">
    <source>
        <dbReference type="ARBA" id="ARBA00004141"/>
    </source>
</evidence>
<feature type="transmembrane region" description="Helical" evidence="6">
    <location>
        <begin position="314"/>
        <end position="337"/>
    </location>
</feature>
<dbReference type="InterPro" id="IPR002528">
    <property type="entry name" value="MATE_fam"/>
</dbReference>
<dbReference type="GO" id="GO:0016020">
    <property type="term" value="C:membrane"/>
    <property type="evidence" value="ECO:0007669"/>
    <property type="project" value="UniProtKB-SubCell"/>
</dbReference>
<dbReference type="GO" id="GO:0042910">
    <property type="term" value="F:xenobiotic transmembrane transporter activity"/>
    <property type="evidence" value="ECO:0007669"/>
    <property type="project" value="InterPro"/>
</dbReference>
<feature type="transmembrane region" description="Helical" evidence="6">
    <location>
        <begin position="430"/>
        <end position="450"/>
    </location>
</feature>
<feature type="region of interest" description="Disordered" evidence="7">
    <location>
        <begin position="1"/>
        <end position="34"/>
    </location>
</feature>
<proteinExistence type="inferred from homology"/>
<organism evidence="8 9">
    <name type="scientific">Dioscorea cayennensis subsp. rotundata</name>
    <name type="common">White Guinea yam</name>
    <name type="synonym">Dioscorea rotundata</name>
    <dbReference type="NCBI Taxonomy" id="55577"/>
    <lineage>
        <taxon>Eukaryota</taxon>
        <taxon>Viridiplantae</taxon>
        <taxon>Streptophyta</taxon>
        <taxon>Embryophyta</taxon>
        <taxon>Tracheophyta</taxon>
        <taxon>Spermatophyta</taxon>
        <taxon>Magnoliopsida</taxon>
        <taxon>Liliopsida</taxon>
        <taxon>Dioscoreales</taxon>
        <taxon>Dioscoreaceae</taxon>
        <taxon>Dioscorea</taxon>
    </lineage>
</organism>
<dbReference type="CDD" id="cd13132">
    <property type="entry name" value="MATE_eukaryotic"/>
    <property type="match status" value="1"/>
</dbReference>
<feature type="transmembrane region" description="Helical" evidence="6">
    <location>
        <begin position="137"/>
        <end position="154"/>
    </location>
</feature>
<keyword evidence="8" id="KW-1185">Reference proteome</keyword>
<dbReference type="GO" id="GO:1990961">
    <property type="term" value="P:xenobiotic detoxification by transmembrane export across the plasma membrane"/>
    <property type="evidence" value="ECO:0007669"/>
    <property type="project" value="InterPro"/>
</dbReference>
<feature type="transmembrane region" description="Helical" evidence="6">
    <location>
        <begin position="234"/>
        <end position="254"/>
    </location>
</feature>
<evidence type="ECO:0000256" key="5">
    <source>
        <dbReference type="ARBA" id="ARBA00023136"/>
    </source>
</evidence>
<keyword evidence="5 6" id="KW-0472">Membrane</keyword>
<dbReference type="Pfam" id="PF01554">
    <property type="entry name" value="MatE"/>
    <property type="match status" value="2"/>
</dbReference>
<sequence>MIYSANMCTNKKMKPPHCVEEDEERNTSDGEEPKLQNGSILWPCIGEVVEELTSLAQIVWPIIVTSFLLYSKSVISMIFLGRLGEAELAGGSLSIAFANITGYSVLKGLAMGMEPICGQAYGAKRWAILSLTFQKTLLLLLLAAIPITFLWLYMEPILVHLGQDSYITSIAKNYIVFSLPDLFAQALLHPLRIFLRTQSLTGPLTLAATFALLLHVPINYVLISYLGYGIKGVALASGLNTMIINVGLVLYLMYSSKALKPWSGLSLECLKGWSRLVALAAPSAASVCLEWWWYEVMLILCGLLGDPQASVAAMGVLIQTTGLIYVLPSSLSIGISIRVSHELGAHRPGRAQQATRVGVALAVAFGISAFVFAGSVRGVWGKMFTGDLEILRLTEMALPIVGLCELGNCPQTAGCGVLRGSARPTVGANINFGSFYLIGLPVAAMAGFRFRLGFLGLWLGLVAAQASCACFMLYTVWRTDWKAQVERAKELTGDETGEKGDLEAGLLVS</sequence>
<evidence type="ECO:0000313" key="9">
    <source>
        <dbReference type="RefSeq" id="XP_039128566.1"/>
    </source>
</evidence>
<evidence type="ECO:0000256" key="3">
    <source>
        <dbReference type="ARBA" id="ARBA00022692"/>
    </source>
</evidence>
<dbReference type="Proteomes" id="UP001515500">
    <property type="component" value="Chromosome 7"/>
</dbReference>
<evidence type="ECO:0000256" key="7">
    <source>
        <dbReference type="SAM" id="MobiDB-lite"/>
    </source>
</evidence>
<comment type="similarity">
    <text evidence="2 6">Belongs to the multi antimicrobial extrusion (MATE) (TC 2.A.66.1) family.</text>
</comment>
<gene>
    <name evidence="9" type="primary">LOC120264789</name>
</gene>
<dbReference type="GeneID" id="120264789"/>
<feature type="compositionally biased region" description="Basic and acidic residues" evidence="7">
    <location>
        <begin position="25"/>
        <end position="34"/>
    </location>
</feature>
<keyword evidence="3 6" id="KW-0812">Transmembrane</keyword>
<name>A0AB40BPN3_DIOCR</name>
<feature type="transmembrane region" description="Helical" evidence="6">
    <location>
        <begin position="207"/>
        <end position="228"/>
    </location>
</feature>
<comment type="subcellular location">
    <subcellularLocation>
        <location evidence="1">Membrane</location>
        <topology evidence="1">Multi-pass membrane protein</topology>
    </subcellularLocation>
</comment>
<evidence type="ECO:0000256" key="2">
    <source>
        <dbReference type="ARBA" id="ARBA00010199"/>
    </source>
</evidence>
<dbReference type="PANTHER" id="PTHR11206">
    <property type="entry name" value="MULTIDRUG RESISTANCE PROTEIN"/>
    <property type="match status" value="1"/>
</dbReference>
<evidence type="ECO:0000256" key="6">
    <source>
        <dbReference type="RuleBase" id="RU004914"/>
    </source>
</evidence>
<evidence type="ECO:0000313" key="8">
    <source>
        <dbReference type="Proteomes" id="UP001515500"/>
    </source>
</evidence>
<evidence type="ECO:0000256" key="4">
    <source>
        <dbReference type="ARBA" id="ARBA00022989"/>
    </source>
</evidence>
<feature type="transmembrane region" description="Helical" evidence="6">
    <location>
        <begin position="456"/>
        <end position="477"/>
    </location>
</feature>
<feature type="transmembrane region" description="Helical" evidence="6">
    <location>
        <begin position="58"/>
        <end position="80"/>
    </location>
</feature>
<accession>A0AB40BPN3</accession>
<dbReference type="RefSeq" id="XP_039128566.1">
    <property type="nucleotide sequence ID" value="XM_039272632.1"/>
</dbReference>
<dbReference type="InterPro" id="IPR045069">
    <property type="entry name" value="MATE_euk"/>
</dbReference>
<dbReference type="AlphaFoldDB" id="A0AB40BPN3"/>
<reference evidence="9" key="1">
    <citation type="submission" date="2025-08" db="UniProtKB">
        <authorList>
            <consortium name="RefSeq"/>
        </authorList>
    </citation>
    <scope>IDENTIFICATION</scope>
</reference>
<keyword evidence="4 6" id="KW-1133">Transmembrane helix</keyword>
<dbReference type="GO" id="GO:0015297">
    <property type="term" value="F:antiporter activity"/>
    <property type="evidence" value="ECO:0007669"/>
    <property type="project" value="InterPro"/>
</dbReference>
<protein>
    <recommendedName>
        <fullName evidence="6">Protein DETOXIFICATION</fullName>
    </recommendedName>
    <alternativeName>
        <fullName evidence="6">Multidrug and toxic compound extrusion protein</fullName>
    </alternativeName>
</protein>
<feature type="transmembrane region" description="Helical" evidence="6">
    <location>
        <begin position="357"/>
        <end position="376"/>
    </location>
</feature>
<dbReference type="NCBIfam" id="TIGR00797">
    <property type="entry name" value="matE"/>
    <property type="match status" value="1"/>
</dbReference>